<sequence>EISLSDFRFFNEFLMSNERHISKEIRDEYIDTMSKIYYSYFKSYTSRLMKLQFEEVAAKDDLMGYEDNAKKNILFITHT</sequence>
<dbReference type="GO" id="GO:0032456">
    <property type="term" value="P:endocytic recycling"/>
    <property type="evidence" value="ECO:0007669"/>
    <property type="project" value="TreeGrafter"/>
</dbReference>
<gene>
    <name evidence="2" type="ORF">LOTGIDRAFT_136082</name>
</gene>
<dbReference type="GeneID" id="20233757"/>
<proteinExistence type="predicted"/>
<dbReference type="PANTHER" id="PTHR14190:SF7">
    <property type="entry name" value="VACUOLAR PROTEIN SORTING-ASSOCIATED PROTEIN 52 HOMOLOG"/>
    <property type="match status" value="1"/>
</dbReference>
<dbReference type="GO" id="GO:0000938">
    <property type="term" value="C:GARP complex"/>
    <property type="evidence" value="ECO:0007669"/>
    <property type="project" value="TreeGrafter"/>
</dbReference>
<dbReference type="InterPro" id="IPR007258">
    <property type="entry name" value="Vps52"/>
</dbReference>
<dbReference type="PANTHER" id="PTHR14190">
    <property type="entry name" value="SUPPRESSOR OF ACTIN MUTATIONS 2/VACUOLAR PROTEIN SORTING 52"/>
    <property type="match status" value="1"/>
</dbReference>
<accession>V4BF87</accession>
<dbReference type="GO" id="GO:0005829">
    <property type="term" value="C:cytosol"/>
    <property type="evidence" value="ECO:0007669"/>
    <property type="project" value="GOC"/>
</dbReference>
<dbReference type="GO" id="GO:0007041">
    <property type="term" value="P:lysosomal transport"/>
    <property type="evidence" value="ECO:0007669"/>
    <property type="project" value="TreeGrafter"/>
</dbReference>
<dbReference type="EMBL" id="KB199728">
    <property type="protein sequence ID" value="ESP04477.1"/>
    <property type="molecule type" value="Genomic_DNA"/>
</dbReference>
<dbReference type="STRING" id="225164.V4BF87"/>
<dbReference type="InterPro" id="IPR048361">
    <property type="entry name" value="Vps52_C"/>
</dbReference>
<evidence type="ECO:0000313" key="2">
    <source>
        <dbReference type="EMBL" id="ESP04477.1"/>
    </source>
</evidence>
<dbReference type="GO" id="GO:0006896">
    <property type="term" value="P:Golgi to vacuole transport"/>
    <property type="evidence" value="ECO:0007669"/>
    <property type="project" value="TreeGrafter"/>
</dbReference>
<keyword evidence="3" id="KW-1185">Reference proteome</keyword>
<dbReference type="CTD" id="20233757"/>
<dbReference type="Proteomes" id="UP000030746">
    <property type="component" value="Unassembled WGS sequence"/>
</dbReference>
<name>V4BF87_LOTGI</name>
<protein>
    <recommendedName>
        <fullName evidence="1">Vps52 C-terminal domain-containing protein</fullName>
    </recommendedName>
</protein>
<dbReference type="HOGENOM" id="CLU_2612852_0_0_1"/>
<dbReference type="AlphaFoldDB" id="V4BF87"/>
<feature type="domain" description="Vps52 C-terminal" evidence="1">
    <location>
        <begin position="31"/>
        <end position="72"/>
    </location>
</feature>
<dbReference type="GO" id="GO:0042147">
    <property type="term" value="P:retrograde transport, endosome to Golgi"/>
    <property type="evidence" value="ECO:0007669"/>
    <property type="project" value="TreeGrafter"/>
</dbReference>
<dbReference type="KEGG" id="lgi:LOTGIDRAFT_136082"/>
<dbReference type="Pfam" id="PF20655">
    <property type="entry name" value="Vps52_C"/>
    <property type="match status" value="1"/>
</dbReference>
<dbReference type="OrthoDB" id="6252195at2759"/>
<reference evidence="2 3" key="1">
    <citation type="journal article" date="2013" name="Nature">
        <title>Insights into bilaterian evolution from three spiralian genomes.</title>
        <authorList>
            <person name="Simakov O."/>
            <person name="Marletaz F."/>
            <person name="Cho S.J."/>
            <person name="Edsinger-Gonzales E."/>
            <person name="Havlak P."/>
            <person name="Hellsten U."/>
            <person name="Kuo D.H."/>
            <person name="Larsson T."/>
            <person name="Lv J."/>
            <person name="Arendt D."/>
            <person name="Savage R."/>
            <person name="Osoegawa K."/>
            <person name="de Jong P."/>
            <person name="Grimwood J."/>
            <person name="Chapman J.A."/>
            <person name="Shapiro H."/>
            <person name="Aerts A."/>
            <person name="Otillar R.P."/>
            <person name="Terry A.Y."/>
            <person name="Boore J.L."/>
            <person name="Grigoriev I.V."/>
            <person name="Lindberg D.R."/>
            <person name="Seaver E.C."/>
            <person name="Weisblat D.A."/>
            <person name="Putnam N.H."/>
            <person name="Rokhsar D.S."/>
        </authorList>
    </citation>
    <scope>NUCLEOTIDE SEQUENCE [LARGE SCALE GENOMIC DNA]</scope>
</reference>
<evidence type="ECO:0000313" key="3">
    <source>
        <dbReference type="Proteomes" id="UP000030746"/>
    </source>
</evidence>
<dbReference type="RefSeq" id="XP_009044808.1">
    <property type="nucleotide sequence ID" value="XM_009046560.1"/>
</dbReference>
<dbReference type="GO" id="GO:0019905">
    <property type="term" value="F:syntaxin binding"/>
    <property type="evidence" value="ECO:0007669"/>
    <property type="project" value="TreeGrafter"/>
</dbReference>
<feature type="non-terminal residue" evidence="2">
    <location>
        <position position="1"/>
    </location>
</feature>
<evidence type="ECO:0000259" key="1">
    <source>
        <dbReference type="Pfam" id="PF20655"/>
    </source>
</evidence>
<organism evidence="2 3">
    <name type="scientific">Lottia gigantea</name>
    <name type="common">Giant owl limpet</name>
    <dbReference type="NCBI Taxonomy" id="225164"/>
    <lineage>
        <taxon>Eukaryota</taxon>
        <taxon>Metazoa</taxon>
        <taxon>Spiralia</taxon>
        <taxon>Lophotrochozoa</taxon>
        <taxon>Mollusca</taxon>
        <taxon>Gastropoda</taxon>
        <taxon>Patellogastropoda</taxon>
        <taxon>Lottioidea</taxon>
        <taxon>Lottiidae</taxon>
        <taxon>Lottia</taxon>
    </lineage>
</organism>